<organism evidence="1 2">
    <name type="scientific">Lentinula lateritia</name>
    <dbReference type="NCBI Taxonomy" id="40482"/>
    <lineage>
        <taxon>Eukaryota</taxon>
        <taxon>Fungi</taxon>
        <taxon>Dikarya</taxon>
        <taxon>Basidiomycota</taxon>
        <taxon>Agaricomycotina</taxon>
        <taxon>Agaricomycetes</taxon>
        <taxon>Agaricomycetidae</taxon>
        <taxon>Agaricales</taxon>
        <taxon>Marasmiineae</taxon>
        <taxon>Omphalotaceae</taxon>
        <taxon>Lentinula</taxon>
    </lineage>
</organism>
<name>A0ABQ8VM21_9AGAR</name>
<gene>
    <name evidence="1" type="ORF">C8R41DRAFT_218580</name>
</gene>
<accession>A0ABQ8VM21</accession>
<protein>
    <submittedName>
        <fullName evidence="1">Uncharacterized protein</fullName>
    </submittedName>
</protein>
<comment type="caution">
    <text evidence="1">The sequence shown here is derived from an EMBL/GenBank/DDBJ whole genome shotgun (WGS) entry which is preliminary data.</text>
</comment>
<reference evidence="1" key="1">
    <citation type="submission" date="2022-08" db="EMBL/GenBank/DDBJ databases">
        <title>A Global Phylogenomic Analysis of the Shiitake Genus Lentinula.</title>
        <authorList>
            <consortium name="DOE Joint Genome Institute"/>
            <person name="Sierra-Patev S."/>
            <person name="Min B."/>
            <person name="Naranjo-Ortiz M."/>
            <person name="Looney B."/>
            <person name="Konkel Z."/>
            <person name="Slot J.C."/>
            <person name="Sakamoto Y."/>
            <person name="Steenwyk J.L."/>
            <person name="Rokas A."/>
            <person name="Carro J."/>
            <person name="Camarero S."/>
            <person name="Ferreira P."/>
            <person name="Molpeceres G."/>
            <person name="Ruiz-Duenas F.J."/>
            <person name="Serrano A."/>
            <person name="Henrissat B."/>
            <person name="Drula E."/>
            <person name="Hughes K.W."/>
            <person name="Mata J.L."/>
            <person name="Ishikawa N.K."/>
            <person name="Vargas-Isla R."/>
            <person name="Ushijima S."/>
            <person name="Smith C.A."/>
            <person name="Ahrendt S."/>
            <person name="Andreopoulos W."/>
            <person name="He G."/>
            <person name="Labutti K."/>
            <person name="Lipzen A."/>
            <person name="Ng V."/>
            <person name="Riley R."/>
            <person name="Sandor L."/>
            <person name="Barry K."/>
            <person name="Martinez A.T."/>
            <person name="Xiao Y."/>
            <person name="Gibbons J.G."/>
            <person name="Terashima K."/>
            <person name="Grigoriev I.V."/>
            <person name="Hibbett D.S."/>
        </authorList>
    </citation>
    <scope>NUCLEOTIDE SEQUENCE</scope>
    <source>
        <strain evidence="1">RHP3577 ss4</strain>
    </source>
</reference>
<keyword evidence="2" id="KW-1185">Reference proteome</keyword>
<dbReference type="Proteomes" id="UP001150217">
    <property type="component" value="Unassembled WGS sequence"/>
</dbReference>
<sequence>MCYFGPDCDGGWYLLIYITTERSNASGFKDQLFWFTSFPIETKFKAPHPLEGWKHRGYSGIGREQVSQLIFDPDELRAIYRQIPRFQGIIRLGQVSNLCDKFLQHLP</sequence>
<evidence type="ECO:0000313" key="2">
    <source>
        <dbReference type="Proteomes" id="UP001150217"/>
    </source>
</evidence>
<dbReference type="EMBL" id="JANVFT010000021">
    <property type="protein sequence ID" value="KAJ4497448.1"/>
    <property type="molecule type" value="Genomic_DNA"/>
</dbReference>
<evidence type="ECO:0000313" key="1">
    <source>
        <dbReference type="EMBL" id="KAJ4497448.1"/>
    </source>
</evidence>
<proteinExistence type="predicted"/>